<comment type="caution">
    <text evidence="2">The sequence shown here is derived from an EMBL/GenBank/DDBJ whole genome shotgun (WGS) entry which is preliminary data.</text>
</comment>
<dbReference type="PANTHER" id="PTHR12110">
    <property type="entry name" value="HYDROXYPYRUVATE ISOMERASE"/>
    <property type="match status" value="1"/>
</dbReference>
<dbReference type="RefSeq" id="WP_105059577.1">
    <property type="nucleotide sequence ID" value="NZ_MSCJ01000001.1"/>
</dbReference>
<proteinExistence type="predicted"/>
<feature type="domain" description="Xylose isomerase-like TIM barrel" evidence="1">
    <location>
        <begin position="22"/>
        <end position="253"/>
    </location>
</feature>
<dbReference type="SUPFAM" id="SSF51658">
    <property type="entry name" value="Xylose isomerase-like"/>
    <property type="match status" value="1"/>
</dbReference>
<evidence type="ECO:0000313" key="2">
    <source>
        <dbReference type="EMBL" id="PQJ66147.1"/>
    </source>
</evidence>
<dbReference type="EMBL" id="MSCJ01000001">
    <property type="protein sequence ID" value="PQJ66147.1"/>
    <property type="molecule type" value="Genomic_DNA"/>
</dbReference>
<dbReference type="InterPro" id="IPR013022">
    <property type="entry name" value="Xyl_isomerase-like_TIM-brl"/>
</dbReference>
<dbReference type="PANTHER" id="PTHR12110:SF21">
    <property type="entry name" value="XYLOSE ISOMERASE-LIKE TIM BARREL DOMAIN-CONTAINING PROTEIN"/>
    <property type="match status" value="1"/>
</dbReference>
<dbReference type="Gene3D" id="3.20.20.150">
    <property type="entry name" value="Divalent-metal-dependent TIM barrel enzymes"/>
    <property type="match status" value="1"/>
</dbReference>
<reference evidence="2 3" key="1">
    <citation type="submission" date="2016-12" db="EMBL/GenBank/DDBJ databases">
        <title>Diversity of luminous bacteria.</title>
        <authorList>
            <person name="Yoshizawa S."/>
            <person name="Kogure K."/>
        </authorList>
    </citation>
    <scope>NUCLEOTIDE SEQUENCE [LARGE SCALE GENOMIC DNA]</scope>
    <source>
        <strain evidence="2 3">LC1-200</strain>
    </source>
</reference>
<accession>A0A2S7VVL0</accession>
<dbReference type="OrthoDB" id="9815124at2"/>
<dbReference type="Proteomes" id="UP000238730">
    <property type="component" value="Unassembled WGS sequence"/>
</dbReference>
<name>A0A2S7VVL0_PHOAN</name>
<dbReference type="Pfam" id="PF01261">
    <property type="entry name" value="AP_endonuc_2"/>
    <property type="match status" value="1"/>
</dbReference>
<evidence type="ECO:0000313" key="3">
    <source>
        <dbReference type="Proteomes" id="UP000238730"/>
    </source>
</evidence>
<dbReference type="InterPro" id="IPR036237">
    <property type="entry name" value="Xyl_isomerase-like_sf"/>
</dbReference>
<organism evidence="2 3">
    <name type="scientific">Photobacterium angustum</name>
    <dbReference type="NCBI Taxonomy" id="661"/>
    <lineage>
        <taxon>Bacteria</taxon>
        <taxon>Pseudomonadati</taxon>
        <taxon>Pseudomonadota</taxon>
        <taxon>Gammaproteobacteria</taxon>
        <taxon>Vibrionales</taxon>
        <taxon>Vibrionaceae</taxon>
        <taxon>Photobacterium</taxon>
    </lineage>
</organism>
<gene>
    <name evidence="2" type="ORF">BTO08_01290</name>
</gene>
<protein>
    <submittedName>
        <fullName evidence="2">3-dehydroshikimate dehydratase</fullName>
    </submittedName>
</protein>
<dbReference type="InterPro" id="IPR050312">
    <property type="entry name" value="IolE/XylAMocC-like"/>
</dbReference>
<sequence>MQLSICTISFRHQLMSLEHLAQWARSHDFQGIELWGVHAISLESQPQYDAQWLKEMGLSISMLSDYLPLVGDPTVTQQKCAHICKLANYWNTNKVRTFAGHQASDKVNKNDREKLVTRLRHICEYAHQQGLNVLVETHPNTLADTTESILQLLDEVYHPALKINFDSLHVWESGADINYFHNQISDFVDHYHLKNIASREYLNVFSPDNVYSPAGSREGMTPLFEGALDYQHFIDGLSQNKNATASLEWFGNNVKQTLINDKKALDKFSKNIKQAELLF</sequence>
<dbReference type="AlphaFoldDB" id="A0A2S7VVL0"/>
<evidence type="ECO:0000259" key="1">
    <source>
        <dbReference type="Pfam" id="PF01261"/>
    </source>
</evidence>